<dbReference type="Proteomes" id="UP000316096">
    <property type="component" value="Unassembled WGS sequence"/>
</dbReference>
<evidence type="ECO:0000256" key="6">
    <source>
        <dbReference type="ARBA" id="ARBA00023136"/>
    </source>
</evidence>
<dbReference type="InterPro" id="IPR020846">
    <property type="entry name" value="MFS_dom"/>
</dbReference>
<dbReference type="Gene3D" id="1.20.1250.20">
    <property type="entry name" value="MFS general substrate transporter like domains"/>
    <property type="match status" value="1"/>
</dbReference>
<keyword evidence="4 7" id="KW-0812">Transmembrane</keyword>
<reference evidence="9 10" key="1">
    <citation type="submission" date="2019-06" db="EMBL/GenBank/DDBJ databases">
        <title>Sequencing the genomes of 1000 actinobacteria strains.</title>
        <authorList>
            <person name="Klenk H.-P."/>
        </authorList>
    </citation>
    <scope>NUCLEOTIDE SEQUENCE [LARGE SCALE GENOMIC DNA]</scope>
    <source>
        <strain evidence="9 10">DSM 102200</strain>
    </source>
</reference>
<gene>
    <name evidence="9" type="ORF">FB559_0264</name>
</gene>
<dbReference type="CDD" id="cd06173">
    <property type="entry name" value="MFS_MefA_like"/>
    <property type="match status" value="1"/>
</dbReference>
<feature type="transmembrane region" description="Helical" evidence="7">
    <location>
        <begin position="90"/>
        <end position="114"/>
    </location>
</feature>
<feature type="transmembrane region" description="Helical" evidence="7">
    <location>
        <begin position="340"/>
        <end position="362"/>
    </location>
</feature>
<evidence type="ECO:0000313" key="9">
    <source>
        <dbReference type="EMBL" id="TQL94782.1"/>
    </source>
</evidence>
<feature type="transmembrane region" description="Helical" evidence="7">
    <location>
        <begin position="222"/>
        <end position="244"/>
    </location>
</feature>
<feature type="transmembrane region" description="Helical" evidence="7">
    <location>
        <begin position="162"/>
        <end position="190"/>
    </location>
</feature>
<evidence type="ECO:0000256" key="4">
    <source>
        <dbReference type="ARBA" id="ARBA00022692"/>
    </source>
</evidence>
<dbReference type="GO" id="GO:0005886">
    <property type="term" value="C:plasma membrane"/>
    <property type="evidence" value="ECO:0007669"/>
    <property type="project" value="UniProtKB-SubCell"/>
</dbReference>
<dbReference type="RefSeq" id="WP_141952364.1">
    <property type="nucleotide sequence ID" value="NZ_VFOZ01000001.1"/>
</dbReference>
<keyword evidence="2" id="KW-0813">Transport</keyword>
<feature type="transmembrane region" description="Helical" evidence="7">
    <location>
        <begin position="374"/>
        <end position="394"/>
    </location>
</feature>
<evidence type="ECO:0000259" key="8">
    <source>
        <dbReference type="PROSITE" id="PS50850"/>
    </source>
</evidence>
<feature type="transmembrane region" description="Helical" evidence="7">
    <location>
        <begin position="309"/>
        <end position="328"/>
    </location>
</feature>
<dbReference type="SUPFAM" id="SSF103473">
    <property type="entry name" value="MFS general substrate transporter"/>
    <property type="match status" value="1"/>
</dbReference>
<feature type="transmembrane region" description="Helical" evidence="7">
    <location>
        <begin position="47"/>
        <end position="69"/>
    </location>
</feature>
<keyword evidence="5 7" id="KW-1133">Transmembrane helix</keyword>
<dbReference type="PROSITE" id="PS50850">
    <property type="entry name" value="MFS"/>
    <property type="match status" value="1"/>
</dbReference>
<evidence type="ECO:0000256" key="5">
    <source>
        <dbReference type="ARBA" id="ARBA00022989"/>
    </source>
</evidence>
<name>A0A543CCF3_9ACTN</name>
<dbReference type="AlphaFoldDB" id="A0A543CCF3"/>
<comment type="subcellular location">
    <subcellularLocation>
        <location evidence="1">Cell membrane</location>
        <topology evidence="1">Multi-pass membrane protein</topology>
    </subcellularLocation>
</comment>
<protein>
    <submittedName>
        <fullName evidence="9">Na+/melibiose symporter-like transporter</fullName>
    </submittedName>
</protein>
<dbReference type="InterPro" id="IPR036259">
    <property type="entry name" value="MFS_trans_sf"/>
</dbReference>
<dbReference type="Pfam" id="PF05977">
    <property type="entry name" value="MFS_3"/>
    <property type="match status" value="1"/>
</dbReference>
<feature type="transmembrane region" description="Helical" evidence="7">
    <location>
        <begin position="256"/>
        <end position="274"/>
    </location>
</feature>
<dbReference type="EMBL" id="VFOZ01000001">
    <property type="protein sequence ID" value="TQL94782.1"/>
    <property type="molecule type" value="Genomic_DNA"/>
</dbReference>
<proteinExistence type="predicted"/>
<accession>A0A543CCF3</accession>
<dbReference type="PANTHER" id="PTHR23513:SF6">
    <property type="entry name" value="MAJOR FACILITATOR SUPERFAMILY ASSOCIATED DOMAIN-CONTAINING PROTEIN"/>
    <property type="match status" value="1"/>
</dbReference>
<evidence type="ECO:0000256" key="7">
    <source>
        <dbReference type="SAM" id="Phobius"/>
    </source>
</evidence>
<feature type="domain" description="Major facilitator superfamily (MFS) profile" evidence="8">
    <location>
        <begin position="1"/>
        <end position="398"/>
    </location>
</feature>
<organism evidence="9 10">
    <name type="scientific">Actinoallomurus bryophytorum</name>
    <dbReference type="NCBI Taxonomy" id="1490222"/>
    <lineage>
        <taxon>Bacteria</taxon>
        <taxon>Bacillati</taxon>
        <taxon>Actinomycetota</taxon>
        <taxon>Actinomycetes</taxon>
        <taxon>Streptosporangiales</taxon>
        <taxon>Thermomonosporaceae</taxon>
        <taxon>Actinoallomurus</taxon>
    </lineage>
</organism>
<keyword evidence="3" id="KW-1003">Cell membrane</keyword>
<evidence type="ECO:0000256" key="2">
    <source>
        <dbReference type="ARBA" id="ARBA00022448"/>
    </source>
</evidence>
<evidence type="ECO:0000256" key="1">
    <source>
        <dbReference type="ARBA" id="ARBA00004651"/>
    </source>
</evidence>
<keyword evidence="6 7" id="KW-0472">Membrane</keyword>
<dbReference type="PANTHER" id="PTHR23513">
    <property type="entry name" value="INTEGRAL MEMBRANE EFFLUX PROTEIN-RELATED"/>
    <property type="match status" value="1"/>
</dbReference>
<feature type="transmembrane region" description="Helical" evidence="7">
    <location>
        <begin position="21"/>
        <end position="41"/>
    </location>
</feature>
<dbReference type="GO" id="GO:0022857">
    <property type="term" value="F:transmembrane transporter activity"/>
    <property type="evidence" value="ECO:0007669"/>
    <property type="project" value="InterPro"/>
</dbReference>
<evidence type="ECO:0000313" key="10">
    <source>
        <dbReference type="Proteomes" id="UP000316096"/>
    </source>
</evidence>
<dbReference type="OrthoDB" id="145388at2"/>
<keyword evidence="10" id="KW-1185">Reference proteome</keyword>
<evidence type="ECO:0000256" key="3">
    <source>
        <dbReference type="ARBA" id="ARBA00022475"/>
    </source>
</evidence>
<dbReference type="InterPro" id="IPR010290">
    <property type="entry name" value="TM_effector"/>
</dbReference>
<comment type="caution">
    <text evidence="9">The sequence shown here is derived from an EMBL/GenBank/DDBJ whole genome shotgun (WGS) entry which is preliminary data.</text>
</comment>
<sequence length="405" mass="41799">MRTRASARLGADFTRLWTASAVSNVGDGVTVVAGPLLVASLTRDPVLVAGAAFVQSLSWLLFSLVGGVLADRLDRRRLIVVIDVVRAAALAGLCAAVATGTVGILLVYAVFFLLGACETIADTAAVARLPAIVAPGSLAAANARLMATFTVGNQFVAKPLGAWLFAGAAALPFGVDAVSFVAASVLVAGMRSVPAEPRSRGTLRGDIAEGVRWLWSRRLLRCLALSMGIANVAFCGAFAVFVLYARERLGLSGVGYGLLLTTFAVGGLTGTFVAGRLQRWFGTTSVLRAGLFVEALTHLTLAVTRKPWLAAAILVVFGVHTMVWGVIVTTLRQRAVPDRLLGRVAGVQTLLEAGGATLGLLLGGVLAQSLGVTAPYWIACAAMLSVAAAAWGPLGEASGRVVHGE</sequence>